<dbReference type="RefSeq" id="WP_114510104.1">
    <property type="nucleotide sequence ID" value="NZ_QPMK01000003.1"/>
</dbReference>
<gene>
    <name evidence="6" type="ORF">DU478_06410</name>
</gene>
<evidence type="ECO:0000256" key="1">
    <source>
        <dbReference type="ARBA" id="ARBA00001917"/>
    </source>
</evidence>
<evidence type="ECO:0000313" key="7">
    <source>
        <dbReference type="Proteomes" id="UP000253977"/>
    </source>
</evidence>
<proteinExistence type="inferred from homology"/>
<keyword evidence="3" id="KW-0560">Oxidoreductase</keyword>
<accession>A0A369TSD4</accession>
<sequence>MTDILFTPFIAGKLALKNRIVMAPLTRNRARHEDDAPYDIHVKYYSQRAGAGLIISEATQISPEGKGYAFTPGIYSPAQLEGWTRVTEAVHAKGGKMVLQLWHVGRVSHTSLQKGGQKPVGPSPIAAGVQTFDGEKMVDTSEPRALELSEIPRLLEEFRLAAQHAKDAGFDGVELHAANGYLLDQFLKDGPNQRRDDYGGSLENRSRLTFEVLDKILEVWDSGHVGIRLSPFSGANGATDSDPAALARHVATRLGKYNLAYMHMIEGQTGGPREWPEDVDLDALKRASGAAYMANNGYDRDLAIKHVTDGHVDLVAFGVPYLANPDLAERLEQNAPLNDPDPDTFYGGGEEGYTDYPFLEEVQSRKAG</sequence>
<dbReference type="GO" id="GO:0016628">
    <property type="term" value="F:oxidoreductase activity, acting on the CH-CH group of donors, NAD or NADP as acceptor"/>
    <property type="evidence" value="ECO:0007669"/>
    <property type="project" value="UniProtKB-ARBA"/>
</dbReference>
<evidence type="ECO:0000256" key="2">
    <source>
        <dbReference type="ARBA" id="ARBA00005979"/>
    </source>
</evidence>
<dbReference type="FunFam" id="3.20.20.70:FF:000059">
    <property type="entry name" value="N-ethylmaleimide reductase, FMN-linked"/>
    <property type="match status" value="1"/>
</dbReference>
<evidence type="ECO:0000313" key="6">
    <source>
        <dbReference type="EMBL" id="RDD67355.1"/>
    </source>
</evidence>
<feature type="domain" description="NADH:flavin oxidoreductase/NADH oxidase N-terminal" evidence="5">
    <location>
        <begin position="5"/>
        <end position="338"/>
    </location>
</feature>
<dbReference type="InterPro" id="IPR013785">
    <property type="entry name" value="Aldolase_TIM"/>
</dbReference>
<evidence type="ECO:0000259" key="5">
    <source>
        <dbReference type="Pfam" id="PF00724"/>
    </source>
</evidence>
<dbReference type="CDD" id="cd02933">
    <property type="entry name" value="OYE_like_FMN"/>
    <property type="match status" value="1"/>
</dbReference>
<dbReference type="AlphaFoldDB" id="A0A369TSD4"/>
<dbReference type="Pfam" id="PF00724">
    <property type="entry name" value="Oxidored_FMN"/>
    <property type="match status" value="1"/>
</dbReference>
<evidence type="ECO:0000256" key="3">
    <source>
        <dbReference type="ARBA" id="ARBA00023002"/>
    </source>
</evidence>
<dbReference type="Proteomes" id="UP000253977">
    <property type="component" value="Unassembled WGS sequence"/>
</dbReference>
<keyword evidence="7" id="KW-1185">Reference proteome</keyword>
<reference evidence="6 7" key="1">
    <citation type="submission" date="2018-07" db="EMBL/GenBank/DDBJ databases">
        <title>Thalassococcus profundi sp. nov., a marine bacterium isolated from deep seawater of Okinawa Trough.</title>
        <authorList>
            <person name="Yu M."/>
        </authorList>
    </citation>
    <scope>NUCLEOTIDE SEQUENCE [LARGE SCALE GENOMIC DNA]</scope>
    <source>
        <strain evidence="6 7">WRAS1</strain>
    </source>
</reference>
<dbReference type="Gene3D" id="3.20.20.70">
    <property type="entry name" value="Aldolase class I"/>
    <property type="match status" value="1"/>
</dbReference>
<dbReference type="EMBL" id="QPMK01000003">
    <property type="protein sequence ID" value="RDD67355.1"/>
    <property type="molecule type" value="Genomic_DNA"/>
</dbReference>
<protein>
    <submittedName>
        <fullName evidence="6">Alkene reductase</fullName>
    </submittedName>
</protein>
<comment type="cofactor">
    <cofactor evidence="1">
        <name>FMN</name>
        <dbReference type="ChEBI" id="CHEBI:58210"/>
    </cofactor>
</comment>
<dbReference type="InterPro" id="IPR045247">
    <property type="entry name" value="Oye-like"/>
</dbReference>
<dbReference type="OrthoDB" id="9784632at2"/>
<name>A0A369TSD4_9RHOB</name>
<dbReference type="GO" id="GO:0005829">
    <property type="term" value="C:cytosol"/>
    <property type="evidence" value="ECO:0007669"/>
    <property type="project" value="TreeGrafter"/>
</dbReference>
<dbReference type="GO" id="GO:0010181">
    <property type="term" value="F:FMN binding"/>
    <property type="evidence" value="ECO:0007669"/>
    <property type="project" value="InterPro"/>
</dbReference>
<dbReference type="PANTHER" id="PTHR22893">
    <property type="entry name" value="NADH OXIDOREDUCTASE-RELATED"/>
    <property type="match status" value="1"/>
</dbReference>
<organism evidence="6 7">
    <name type="scientific">Thalassococcus profundi</name>
    <dbReference type="NCBI Taxonomy" id="2282382"/>
    <lineage>
        <taxon>Bacteria</taxon>
        <taxon>Pseudomonadati</taxon>
        <taxon>Pseudomonadota</taxon>
        <taxon>Alphaproteobacteria</taxon>
        <taxon>Rhodobacterales</taxon>
        <taxon>Roseobacteraceae</taxon>
        <taxon>Thalassococcus</taxon>
    </lineage>
</organism>
<dbReference type="PANTHER" id="PTHR22893:SF91">
    <property type="entry name" value="NADPH DEHYDROGENASE 2-RELATED"/>
    <property type="match status" value="1"/>
</dbReference>
<dbReference type="SUPFAM" id="SSF51395">
    <property type="entry name" value="FMN-linked oxidoreductases"/>
    <property type="match status" value="1"/>
</dbReference>
<comment type="caution">
    <text evidence="6">The sequence shown here is derived from an EMBL/GenBank/DDBJ whole genome shotgun (WGS) entry which is preliminary data.</text>
</comment>
<evidence type="ECO:0000256" key="4">
    <source>
        <dbReference type="SAM" id="MobiDB-lite"/>
    </source>
</evidence>
<dbReference type="InterPro" id="IPR001155">
    <property type="entry name" value="OxRdtase_FMN_N"/>
</dbReference>
<feature type="region of interest" description="Disordered" evidence="4">
    <location>
        <begin position="333"/>
        <end position="368"/>
    </location>
</feature>
<comment type="similarity">
    <text evidence="2">Belongs to the NADH:flavin oxidoreductase/NADH oxidase family.</text>
</comment>